<keyword evidence="4" id="KW-1185">Reference proteome</keyword>
<evidence type="ECO:0000256" key="1">
    <source>
        <dbReference type="SAM" id="Coils"/>
    </source>
</evidence>
<keyword evidence="1" id="KW-0175">Coiled coil</keyword>
<keyword evidence="2" id="KW-0812">Transmembrane</keyword>
<feature type="transmembrane region" description="Helical" evidence="2">
    <location>
        <begin position="20"/>
        <end position="39"/>
    </location>
</feature>
<gene>
    <name evidence="3" type="ORF">GA0070563_112105</name>
</gene>
<proteinExistence type="predicted"/>
<keyword evidence="2" id="KW-0472">Membrane</keyword>
<protein>
    <submittedName>
        <fullName evidence="3">Uncharacterized protein</fullName>
    </submittedName>
</protein>
<organism evidence="3 4">
    <name type="scientific">Micromonospora carbonacea</name>
    <dbReference type="NCBI Taxonomy" id="47853"/>
    <lineage>
        <taxon>Bacteria</taxon>
        <taxon>Bacillati</taxon>
        <taxon>Actinomycetota</taxon>
        <taxon>Actinomycetes</taxon>
        <taxon>Micromonosporales</taxon>
        <taxon>Micromonosporaceae</taxon>
        <taxon>Micromonospora</taxon>
    </lineage>
</organism>
<dbReference type="AlphaFoldDB" id="A0A1C5ABN9"/>
<dbReference type="EMBL" id="FMCT01000012">
    <property type="protein sequence ID" value="SCF42623.1"/>
    <property type="molecule type" value="Genomic_DNA"/>
</dbReference>
<evidence type="ECO:0000256" key="2">
    <source>
        <dbReference type="SAM" id="Phobius"/>
    </source>
</evidence>
<dbReference type="Proteomes" id="UP000183585">
    <property type="component" value="Unassembled WGS sequence"/>
</dbReference>
<keyword evidence="2" id="KW-1133">Transmembrane helix</keyword>
<evidence type="ECO:0000313" key="3">
    <source>
        <dbReference type="EMBL" id="SCF42623.1"/>
    </source>
</evidence>
<evidence type="ECO:0000313" key="4">
    <source>
        <dbReference type="Proteomes" id="UP000183585"/>
    </source>
</evidence>
<dbReference type="RefSeq" id="WP_074476895.1">
    <property type="nucleotide sequence ID" value="NZ_FMCT01000012.1"/>
</dbReference>
<reference evidence="4" key="1">
    <citation type="submission" date="2016-06" db="EMBL/GenBank/DDBJ databases">
        <authorList>
            <person name="Varghese N."/>
            <person name="Submissions Spin"/>
        </authorList>
    </citation>
    <scope>NUCLEOTIDE SEQUENCE [LARGE SCALE GENOMIC DNA]</scope>
    <source>
        <strain evidence="4">DSM 43168</strain>
    </source>
</reference>
<feature type="coiled-coil region" evidence="1">
    <location>
        <begin position="56"/>
        <end position="108"/>
    </location>
</feature>
<sequence length="150" mass="16216">MDPTTLGMIVSAASSGLDATTVIVGLISAAAAIVVSAITNRVAGRASRRDAMLQWANQLQASEQAARKEARESEDRAERIRDEADADVARLRAQITELEGRLERMTKVVGRFTDTLTSVQAEVWRPEPDIPALRRLVGRPSPPAVNGRTV</sequence>
<name>A0A1C5ABN9_9ACTN</name>
<accession>A0A1C5ABN9</accession>